<dbReference type="PIRSF" id="PIRSF028743">
    <property type="entry name" value="GvpO_protein"/>
    <property type="match status" value="1"/>
</dbReference>
<dbReference type="RefSeq" id="WP_093612055.1">
    <property type="nucleotide sequence ID" value="NZ_FNFF01000007.1"/>
</dbReference>
<protein>
    <submittedName>
        <fullName evidence="2">Gas vesicle synthesis protein GvpO</fullName>
    </submittedName>
</protein>
<dbReference type="InterPro" id="IPR008634">
    <property type="entry name" value="Gas-vesicle_GvpO"/>
</dbReference>
<sequence length="132" mass="14156">MTNSSGAARNKGEAKADGDAKAKRDAKADGDAKAGDEAKSGKPRKLRPAEAVRAGREQLAELIGQPVESVSSFAATEDGWLLEVEVLELSRVPDTMSLLASYEVTLDDEGMLTGYRRVRRYERGRSDARGSG</sequence>
<evidence type="ECO:0000313" key="3">
    <source>
        <dbReference type="Proteomes" id="UP000199155"/>
    </source>
</evidence>
<evidence type="ECO:0000256" key="1">
    <source>
        <dbReference type="SAM" id="MobiDB-lite"/>
    </source>
</evidence>
<dbReference type="Pfam" id="PF05800">
    <property type="entry name" value="GvpO"/>
    <property type="match status" value="1"/>
</dbReference>
<reference evidence="2 3" key="1">
    <citation type="submission" date="2016-10" db="EMBL/GenBank/DDBJ databases">
        <authorList>
            <person name="de Groot N.N."/>
        </authorList>
    </citation>
    <scope>NUCLEOTIDE SEQUENCE [LARGE SCALE GENOMIC DNA]</scope>
    <source>
        <strain evidence="2 3">CGMCC 4.5727</strain>
    </source>
</reference>
<dbReference type="STRING" id="417292.SAMN05421806_107283"/>
<proteinExistence type="predicted"/>
<feature type="compositionally biased region" description="Basic and acidic residues" evidence="1">
    <location>
        <begin position="10"/>
        <end position="40"/>
    </location>
</feature>
<evidence type="ECO:0000313" key="2">
    <source>
        <dbReference type="EMBL" id="SDK43815.1"/>
    </source>
</evidence>
<feature type="region of interest" description="Disordered" evidence="1">
    <location>
        <begin position="1"/>
        <end position="52"/>
    </location>
</feature>
<dbReference type="EMBL" id="FNFF01000007">
    <property type="protein sequence ID" value="SDK43815.1"/>
    <property type="molecule type" value="Genomic_DNA"/>
</dbReference>
<dbReference type="OrthoDB" id="163447at2"/>
<keyword evidence="3" id="KW-1185">Reference proteome</keyword>
<accession>A0A1G9BXZ4</accession>
<dbReference type="GO" id="GO:0031412">
    <property type="term" value="P:gas vesicle organization"/>
    <property type="evidence" value="ECO:0007669"/>
    <property type="project" value="InterPro"/>
</dbReference>
<organism evidence="2 3">
    <name type="scientific">Streptomyces indicus</name>
    <dbReference type="NCBI Taxonomy" id="417292"/>
    <lineage>
        <taxon>Bacteria</taxon>
        <taxon>Bacillati</taxon>
        <taxon>Actinomycetota</taxon>
        <taxon>Actinomycetes</taxon>
        <taxon>Kitasatosporales</taxon>
        <taxon>Streptomycetaceae</taxon>
        <taxon>Streptomyces</taxon>
    </lineage>
</organism>
<dbReference type="Proteomes" id="UP000199155">
    <property type="component" value="Unassembled WGS sequence"/>
</dbReference>
<dbReference type="AlphaFoldDB" id="A0A1G9BXZ4"/>
<gene>
    <name evidence="2" type="ORF">SAMN05421806_107283</name>
</gene>
<name>A0A1G9BXZ4_9ACTN</name>